<dbReference type="RefSeq" id="WP_131991226.1">
    <property type="nucleotide sequence ID" value="NZ_SMGK01000001.1"/>
</dbReference>
<comment type="cofactor">
    <cofactor evidence="1">
        <name>FMN</name>
        <dbReference type="ChEBI" id="CHEBI:58210"/>
    </cofactor>
</comment>
<comment type="similarity">
    <text evidence="2">Belongs to the nitroreductase family.</text>
</comment>
<keyword evidence="3" id="KW-0285">Flavoprotein</keyword>
<evidence type="ECO:0000256" key="3">
    <source>
        <dbReference type="ARBA" id="ARBA00022630"/>
    </source>
</evidence>
<evidence type="ECO:0000256" key="4">
    <source>
        <dbReference type="ARBA" id="ARBA00022643"/>
    </source>
</evidence>
<dbReference type="AlphaFoldDB" id="A0A4R1LAU5"/>
<dbReference type="GO" id="GO:0016491">
    <property type="term" value="F:oxidoreductase activity"/>
    <property type="evidence" value="ECO:0007669"/>
    <property type="project" value="UniProtKB-KW"/>
</dbReference>
<dbReference type="PANTHER" id="PTHR43673:SF2">
    <property type="entry name" value="NITROREDUCTASE"/>
    <property type="match status" value="1"/>
</dbReference>
<gene>
    <name evidence="7" type="ORF">C7378_0438</name>
</gene>
<evidence type="ECO:0000256" key="1">
    <source>
        <dbReference type="ARBA" id="ARBA00001917"/>
    </source>
</evidence>
<dbReference type="OrthoDB" id="9783470at2"/>
<sequence length="216" mass="24056">MPNLIEKNLSQAIMQRRATPSFDGAAIPDGALEKILNAGLNAPSGYNLQPWRFVVVRSAEQKRRLRAACYNQAKVEEASVMVVACGDADGWRKGDLEEMLELGREGGMPENYAEQAKVNIPNYLSNHPNLPMWLNRQVMIAFTTMMLMAEVLGYDTAPMEGFEADKVSEVLKLPLSYHVVALLGIGHLKGSDKFYGGRFSTARMVFDEEYGRPLKL</sequence>
<keyword evidence="4" id="KW-0288">FMN</keyword>
<dbReference type="PANTHER" id="PTHR43673">
    <property type="entry name" value="NAD(P)H NITROREDUCTASE YDGI-RELATED"/>
    <property type="match status" value="1"/>
</dbReference>
<dbReference type="EMBL" id="SMGK01000001">
    <property type="protein sequence ID" value="TCK75455.1"/>
    <property type="molecule type" value="Genomic_DNA"/>
</dbReference>
<dbReference type="SUPFAM" id="SSF55469">
    <property type="entry name" value="FMN-dependent nitroreductase-like"/>
    <property type="match status" value="1"/>
</dbReference>
<accession>A0A4R1LAU5</accession>
<reference evidence="7 8" key="1">
    <citation type="submission" date="2019-03" db="EMBL/GenBank/DDBJ databases">
        <title>Genomic Encyclopedia of Type Strains, Phase IV (KMG-IV): sequencing the most valuable type-strain genomes for metagenomic binning, comparative biology and taxonomic classification.</title>
        <authorList>
            <person name="Goeker M."/>
        </authorList>
    </citation>
    <scope>NUCLEOTIDE SEQUENCE [LARGE SCALE GENOMIC DNA]</scope>
    <source>
        <strain evidence="7 8">DSM 103428</strain>
    </source>
</reference>
<evidence type="ECO:0000313" key="8">
    <source>
        <dbReference type="Proteomes" id="UP000295210"/>
    </source>
</evidence>
<dbReference type="InterPro" id="IPR000415">
    <property type="entry name" value="Nitroreductase-like"/>
</dbReference>
<feature type="domain" description="Nitroreductase" evidence="6">
    <location>
        <begin position="13"/>
        <end position="187"/>
    </location>
</feature>
<keyword evidence="8" id="KW-1185">Reference proteome</keyword>
<proteinExistence type="inferred from homology"/>
<dbReference type="Pfam" id="PF00881">
    <property type="entry name" value="Nitroreductase"/>
    <property type="match status" value="1"/>
</dbReference>
<evidence type="ECO:0000259" key="6">
    <source>
        <dbReference type="Pfam" id="PF00881"/>
    </source>
</evidence>
<name>A0A4R1LAU5_9BACT</name>
<organism evidence="7 8">
    <name type="scientific">Acidipila rosea</name>
    <dbReference type="NCBI Taxonomy" id="768535"/>
    <lineage>
        <taxon>Bacteria</taxon>
        <taxon>Pseudomonadati</taxon>
        <taxon>Acidobacteriota</taxon>
        <taxon>Terriglobia</taxon>
        <taxon>Terriglobales</taxon>
        <taxon>Acidobacteriaceae</taxon>
        <taxon>Acidipila</taxon>
    </lineage>
</organism>
<protein>
    <submittedName>
        <fullName evidence="7">Nitroreductase</fullName>
    </submittedName>
</protein>
<dbReference type="InterPro" id="IPR029479">
    <property type="entry name" value="Nitroreductase"/>
</dbReference>
<evidence type="ECO:0000256" key="5">
    <source>
        <dbReference type="ARBA" id="ARBA00023002"/>
    </source>
</evidence>
<comment type="caution">
    <text evidence="7">The sequence shown here is derived from an EMBL/GenBank/DDBJ whole genome shotgun (WGS) entry which is preliminary data.</text>
</comment>
<dbReference type="Gene3D" id="3.40.109.10">
    <property type="entry name" value="NADH Oxidase"/>
    <property type="match status" value="1"/>
</dbReference>
<evidence type="ECO:0000256" key="2">
    <source>
        <dbReference type="ARBA" id="ARBA00007118"/>
    </source>
</evidence>
<dbReference type="Proteomes" id="UP000295210">
    <property type="component" value="Unassembled WGS sequence"/>
</dbReference>
<keyword evidence="5" id="KW-0560">Oxidoreductase</keyword>
<evidence type="ECO:0000313" key="7">
    <source>
        <dbReference type="EMBL" id="TCK75455.1"/>
    </source>
</evidence>